<dbReference type="RefSeq" id="WP_315341380.1">
    <property type="nucleotide sequence ID" value="NZ_JAVDZE010000002.1"/>
</dbReference>
<evidence type="ECO:0000256" key="5">
    <source>
        <dbReference type="SAM" id="Phobius"/>
    </source>
</evidence>
<name>A0AAE4SYM3_9EURY</name>
<dbReference type="AlphaFoldDB" id="A0AAE4SYM3"/>
<feature type="transmembrane region" description="Helical" evidence="5">
    <location>
        <begin position="20"/>
        <end position="37"/>
    </location>
</feature>
<feature type="transmembrane region" description="Helical" evidence="5">
    <location>
        <begin position="80"/>
        <end position="99"/>
    </location>
</feature>
<keyword evidence="3 5" id="KW-1133">Transmembrane helix</keyword>
<sequence>MSVTKTEGVGTKGTGRVTNAFIAYIFGFVGGVPLILMKDTDEFTRVHAAYSSVMGFFAWLAFMAVWHMPVNRVYPNFGPAMYVVYAWLIYAAFGMYTYLRGRTYRIPVIDRMAKGLIRALSNAV</sequence>
<evidence type="ECO:0000256" key="1">
    <source>
        <dbReference type="ARBA" id="ARBA00004141"/>
    </source>
</evidence>
<gene>
    <name evidence="6" type="ORF">RBI02_04900</name>
</gene>
<evidence type="ECO:0000256" key="3">
    <source>
        <dbReference type="ARBA" id="ARBA00022989"/>
    </source>
</evidence>
<evidence type="ECO:0008006" key="8">
    <source>
        <dbReference type="Google" id="ProtNLM"/>
    </source>
</evidence>
<keyword evidence="7" id="KW-1185">Reference proteome</keyword>
<keyword evidence="2 5" id="KW-0812">Transmembrane</keyword>
<keyword evidence="4 5" id="KW-0472">Membrane</keyword>
<reference evidence="6 7" key="1">
    <citation type="submission" date="2023-08" db="EMBL/GenBank/DDBJ databases">
        <title>Draft genome sequence of Thermococcus waiotapuensis WT1T, a thermophilic sulphur-dependent archaeon from order Thermococcales.</title>
        <authorList>
            <person name="Manners S.H."/>
            <person name="Carere C.R."/>
            <person name="Dhami M.K."/>
            <person name="Dobson R.C.J."/>
            <person name="Stott M.B."/>
        </authorList>
    </citation>
    <scope>NUCLEOTIDE SEQUENCE [LARGE SCALE GENOMIC DNA]</scope>
    <source>
        <strain evidence="6 7">WT1</strain>
    </source>
</reference>
<comment type="caution">
    <text evidence="6">The sequence shown here is derived from an EMBL/GenBank/DDBJ whole genome shotgun (WGS) entry which is preliminary data.</text>
</comment>
<protein>
    <recommendedName>
        <fullName evidence="8">DUF4870 domain-containing protein</fullName>
    </recommendedName>
</protein>
<dbReference type="Proteomes" id="UP001245683">
    <property type="component" value="Unassembled WGS sequence"/>
</dbReference>
<proteinExistence type="predicted"/>
<dbReference type="EMBL" id="JAVDZE010000002">
    <property type="protein sequence ID" value="MDV3103884.1"/>
    <property type="molecule type" value="Genomic_DNA"/>
</dbReference>
<evidence type="ECO:0000313" key="7">
    <source>
        <dbReference type="Proteomes" id="UP001245683"/>
    </source>
</evidence>
<evidence type="ECO:0000313" key="6">
    <source>
        <dbReference type="EMBL" id="MDV3103884.1"/>
    </source>
</evidence>
<organism evidence="6 7">
    <name type="scientific">Thermococcus waiotapuensis</name>
    <dbReference type="NCBI Taxonomy" id="90909"/>
    <lineage>
        <taxon>Archaea</taxon>
        <taxon>Methanobacteriati</taxon>
        <taxon>Methanobacteriota</taxon>
        <taxon>Thermococci</taxon>
        <taxon>Thermococcales</taxon>
        <taxon>Thermococcaceae</taxon>
        <taxon>Thermococcus</taxon>
    </lineage>
</organism>
<dbReference type="InterPro" id="IPR019109">
    <property type="entry name" value="MamF_MmsF"/>
</dbReference>
<evidence type="ECO:0000256" key="2">
    <source>
        <dbReference type="ARBA" id="ARBA00022692"/>
    </source>
</evidence>
<comment type="subcellular location">
    <subcellularLocation>
        <location evidence="1">Membrane</location>
        <topology evidence="1">Multi-pass membrane protein</topology>
    </subcellularLocation>
</comment>
<feature type="transmembrane region" description="Helical" evidence="5">
    <location>
        <begin position="49"/>
        <end position="68"/>
    </location>
</feature>
<accession>A0AAE4SYM3</accession>
<evidence type="ECO:0000256" key="4">
    <source>
        <dbReference type="ARBA" id="ARBA00023136"/>
    </source>
</evidence>
<dbReference type="Pfam" id="PF09685">
    <property type="entry name" value="MamF_MmsF"/>
    <property type="match status" value="1"/>
</dbReference>